<dbReference type="AlphaFoldDB" id="A0A421B248"/>
<evidence type="ECO:0000313" key="2">
    <source>
        <dbReference type="EMBL" id="RLK58464.1"/>
    </source>
</evidence>
<dbReference type="InterPro" id="IPR008893">
    <property type="entry name" value="WGR_domain"/>
</dbReference>
<dbReference type="EMBL" id="RCDD01000003">
    <property type="protein sequence ID" value="RLK58464.1"/>
    <property type="molecule type" value="Genomic_DNA"/>
</dbReference>
<comment type="caution">
    <text evidence="2">The sequence shown here is derived from an EMBL/GenBank/DDBJ whole genome shotgun (WGS) entry which is preliminary data.</text>
</comment>
<proteinExistence type="predicted"/>
<dbReference type="Pfam" id="PF05406">
    <property type="entry name" value="WGR"/>
    <property type="match status" value="1"/>
</dbReference>
<dbReference type="Gene3D" id="2.20.140.10">
    <property type="entry name" value="WGR domain"/>
    <property type="match status" value="1"/>
</dbReference>
<evidence type="ECO:0000313" key="3">
    <source>
        <dbReference type="Proteomes" id="UP000282454"/>
    </source>
</evidence>
<accession>A0A421B248</accession>
<keyword evidence="3" id="KW-1185">Reference proteome</keyword>
<dbReference type="RefSeq" id="WP_121392878.1">
    <property type="nucleotide sequence ID" value="NZ_RCDD01000003.1"/>
</dbReference>
<name>A0A421B248_9PSEU</name>
<feature type="domain" description="WGR" evidence="1">
    <location>
        <begin position="12"/>
        <end position="76"/>
    </location>
</feature>
<organism evidence="2 3">
    <name type="scientific">Actinokineospora cianjurensis</name>
    <dbReference type="NCBI Taxonomy" id="585224"/>
    <lineage>
        <taxon>Bacteria</taxon>
        <taxon>Bacillati</taxon>
        <taxon>Actinomycetota</taxon>
        <taxon>Actinomycetes</taxon>
        <taxon>Pseudonocardiales</taxon>
        <taxon>Pseudonocardiaceae</taxon>
        <taxon>Actinokineospora</taxon>
    </lineage>
</organism>
<gene>
    <name evidence="2" type="ORF">CLV68_4570</name>
</gene>
<dbReference type="Proteomes" id="UP000282454">
    <property type="component" value="Unassembled WGS sequence"/>
</dbReference>
<sequence length="131" mass="14443">MATPTVTAFGWELHNSSAGHDKFYRILLVEQFLLFNWGTRDGRGQFRGRKVDTVDVAKRSAAQQTDAKHAKGYLVTRDATPFTVPVDIVRDLTSLPVGKIKNPSPKICDEVVKLFKAAAARMGTALPEASR</sequence>
<reference evidence="2 3" key="1">
    <citation type="submission" date="2018-10" db="EMBL/GenBank/DDBJ databases">
        <title>Genomic Encyclopedia of Archaeal and Bacterial Type Strains, Phase II (KMG-II): from individual species to whole genera.</title>
        <authorList>
            <person name="Goeker M."/>
        </authorList>
    </citation>
    <scope>NUCLEOTIDE SEQUENCE [LARGE SCALE GENOMIC DNA]</scope>
    <source>
        <strain evidence="2 3">DSM 45657</strain>
    </source>
</reference>
<evidence type="ECO:0000259" key="1">
    <source>
        <dbReference type="Pfam" id="PF05406"/>
    </source>
</evidence>
<dbReference type="OrthoDB" id="154116at2070"/>
<protein>
    <submittedName>
        <fullName evidence="2">WGR domain-containing protein</fullName>
    </submittedName>
</protein>